<feature type="domain" description="N-acetyltransferase" evidence="1">
    <location>
        <begin position="4"/>
        <end position="109"/>
    </location>
</feature>
<evidence type="ECO:0000259" key="1">
    <source>
        <dbReference type="Pfam" id="PF13302"/>
    </source>
</evidence>
<name>A0ABQ2EQ91_9GAMM</name>
<reference evidence="3" key="1">
    <citation type="journal article" date="2019" name="Int. J. Syst. Evol. Microbiol.">
        <title>The Global Catalogue of Microorganisms (GCM) 10K type strain sequencing project: providing services to taxonomists for standard genome sequencing and annotation.</title>
        <authorList>
            <consortium name="The Broad Institute Genomics Platform"/>
            <consortium name="The Broad Institute Genome Sequencing Center for Infectious Disease"/>
            <person name="Wu L."/>
            <person name="Ma J."/>
        </authorList>
    </citation>
    <scope>NUCLEOTIDE SEQUENCE [LARGE SCALE GENOMIC DNA]</scope>
    <source>
        <strain evidence="3">CGMCC 1.8985</strain>
    </source>
</reference>
<evidence type="ECO:0000313" key="2">
    <source>
        <dbReference type="EMBL" id="GGK16880.1"/>
    </source>
</evidence>
<sequence length="135" mass="14551">MTRWEASDFLRSQAAQTSLAPDTWRQLAIADVKSDLLIGDIGVWLSPDCVQAEFGLSITPVVQGNGYGAECVRGLIELLFSATAVAEVVANADVRNLACLAVLAHSGMRHMDTRQAEYKGEICTGHLFSVRKAEG</sequence>
<dbReference type="EMBL" id="BMME01000002">
    <property type="protein sequence ID" value="GGK16880.1"/>
    <property type="molecule type" value="Genomic_DNA"/>
</dbReference>
<dbReference type="InterPro" id="IPR016181">
    <property type="entry name" value="Acyl_CoA_acyltransferase"/>
</dbReference>
<dbReference type="Pfam" id="PF13302">
    <property type="entry name" value="Acetyltransf_3"/>
    <property type="match status" value="1"/>
</dbReference>
<proteinExistence type="predicted"/>
<comment type="caution">
    <text evidence="2">The sequence shown here is derived from an EMBL/GenBank/DDBJ whole genome shotgun (WGS) entry which is preliminary data.</text>
</comment>
<dbReference type="PANTHER" id="PTHR43792:SF16">
    <property type="entry name" value="N-ACETYLTRANSFERASE DOMAIN-CONTAINING PROTEIN"/>
    <property type="match status" value="1"/>
</dbReference>
<dbReference type="Gene3D" id="3.40.630.30">
    <property type="match status" value="1"/>
</dbReference>
<accession>A0ABQ2EQ91</accession>
<dbReference type="PANTHER" id="PTHR43792">
    <property type="entry name" value="GNAT FAMILY, PUTATIVE (AFU_ORTHOLOGUE AFUA_3G00765)-RELATED-RELATED"/>
    <property type="match status" value="1"/>
</dbReference>
<dbReference type="Proteomes" id="UP000599009">
    <property type="component" value="Unassembled WGS sequence"/>
</dbReference>
<protein>
    <recommendedName>
        <fullName evidence="1">N-acetyltransferase domain-containing protein</fullName>
    </recommendedName>
</protein>
<dbReference type="SUPFAM" id="SSF55729">
    <property type="entry name" value="Acyl-CoA N-acyltransferases (Nat)"/>
    <property type="match status" value="1"/>
</dbReference>
<organism evidence="2 3">
    <name type="scientific">Luteimonas terricola</name>
    <dbReference type="NCBI Taxonomy" id="645597"/>
    <lineage>
        <taxon>Bacteria</taxon>
        <taxon>Pseudomonadati</taxon>
        <taxon>Pseudomonadota</taxon>
        <taxon>Gammaproteobacteria</taxon>
        <taxon>Lysobacterales</taxon>
        <taxon>Lysobacteraceae</taxon>
        <taxon>Luteimonas</taxon>
    </lineage>
</organism>
<keyword evidence="3" id="KW-1185">Reference proteome</keyword>
<dbReference type="InterPro" id="IPR000182">
    <property type="entry name" value="GNAT_dom"/>
</dbReference>
<dbReference type="InterPro" id="IPR051531">
    <property type="entry name" value="N-acetyltransferase"/>
</dbReference>
<evidence type="ECO:0000313" key="3">
    <source>
        <dbReference type="Proteomes" id="UP000599009"/>
    </source>
</evidence>
<gene>
    <name evidence="2" type="ORF">GCM10011394_27640</name>
</gene>